<evidence type="ECO:0000313" key="6">
    <source>
        <dbReference type="Proteomes" id="UP000887565"/>
    </source>
</evidence>
<keyword evidence="3 4" id="KW-0418">Kinase</keyword>
<dbReference type="PROSITE" id="PS00584">
    <property type="entry name" value="PFKB_KINASES_2"/>
    <property type="match status" value="1"/>
</dbReference>
<dbReference type="OMA" id="YICINPA"/>
<dbReference type="InterPro" id="IPR011611">
    <property type="entry name" value="PfkB_dom"/>
</dbReference>
<accession>A0A915JGK4</accession>
<evidence type="ECO:0000256" key="2">
    <source>
        <dbReference type="ARBA" id="ARBA00022679"/>
    </source>
</evidence>
<evidence type="ECO:0000259" key="5">
    <source>
        <dbReference type="Pfam" id="PF00294"/>
    </source>
</evidence>
<evidence type="ECO:0000256" key="1">
    <source>
        <dbReference type="ARBA" id="ARBA00010688"/>
    </source>
</evidence>
<protein>
    <submittedName>
        <fullName evidence="7">Carbohydrate kinase PfkB domain-containing protein</fullName>
    </submittedName>
</protein>
<dbReference type="InterPro" id="IPR002173">
    <property type="entry name" value="Carboh/pur_kinase_PfkB_CS"/>
</dbReference>
<dbReference type="WBParaSite" id="nRc.2.0.1.t25177-RA">
    <property type="protein sequence ID" value="nRc.2.0.1.t25177-RA"/>
    <property type="gene ID" value="nRc.2.0.1.g25177"/>
</dbReference>
<dbReference type="Proteomes" id="UP000887565">
    <property type="component" value="Unplaced"/>
</dbReference>
<dbReference type="GO" id="GO:0016301">
    <property type="term" value="F:kinase activity"/>
    <property type="evidence" value="ECO:0007669"/>
    <property type="project" value="UniProtKB-KW"/>
</dbReference>
<dbReference type="PRINTS" id="PR00990">
    <property type="entry name" value="RIBOKINASE"/>
</dbReference>
<keyword evidence="2 4" id="KW-0808">Transferase</keyword>
<dbReference type="Pfam" id="PF00294">
    <property type="entry name" value="PfkB"/>
    <property type="match status" value="1"/>
</dbReference>
<feature type="domain" description="Carbohydrate kinase PfkB" evidence="5">
    <location>
        <begin position="4"/>
        <end position="186"/>
    </location>
</feature>
<comment type="similarity">
    <text evidence="1 4">Belongs to the carbohydrate kinase PfkB family.</text>
</comment>
<organism evidence="6 7">
    <name type="scientific">Romanomermis culicivorax</name>
    <name type="common">Nematode worm</name>
    <dbReference type="NCBI Taxonomy" id="13658"/>
    <lineage>
        <taxon>Eukaryota</taxon>
        <taxon>Metazoa</taxon>
        <taxon>Ecdysozoa</taxon>
        <taxon>Nematoda</taxon>
        <taxon>Enoplea</taxon>
        <taxon>Dorylaimia</taxon>
        <taxon>Mermithida</taxon>
        <taxon>Mermithoidea</taxon>
        <taxon>Mermithidae</taxon>
        <taxon>Romanomermis</taxon>
    </lineage>
</organism>
<reference evidence="7" key="1">
    <citation type="submission" date="2022-11" db="UniProtKB">
        <authorList>
            <consortium name="WormBaseParasite"/>
        </authorList>
    </citation>
    <scope>IDENTIFICATION</scope>
</reference>
<dbReference type="PANTHER" id="PTHR10584">
    <property type="entry name" value="SUGAR KINASE"/>
    <property type="match status" value="1"/>
</dbReference>
<dbReference type="AlphaFoldDB" id="A0A915JGK4"/>
<evidence type="ECO:0000313" key="7">
    <source>
        <dbReference type="WBParaSite" id="nRc.2.0.1.t25177-RA"/>
    </source>
</evidence>
<evidence type="ECO:0000256" key="3">
    <source>
        <dbReference type="ARBA" id="ARBA00022777"/>
    </source>
</evidence>
<dbReference type="InterPro" id="IPR002139">
    <property type="entry name" value="Ribo/fructo_kinase"/>
</dbReference>
<proteinExistence type="inferred from homology"/>
<dbReference type="PANTHER" id="PTHR10584:SF166">
    <property type="entry name" value="RIBOKINASE"/>
    <property type="match status" value="1"/>
</dbReference>
<dbReference type="GO" id="GO:0006796">
    <property type="term" value="P:phosphate-containing compound metabolic process"/>
    <property type="evidence" value="ECO:0007669"/>
    <property type="project" value="UniProtKB-ARBA"/>
</dbReference>
<sequence length="230" mass="24820">HVTTVDDSPTGTATVVVSEESGENFIIVNSGANAKLSMDDVDSCENMIKNSKVVVCQLEVRATVVRRAFEIARKFGVLTLFNPAPADAKIDGNLFDFVDILCINESEAQLFTNIAPKCPQSTKNCLASLRNIANREISNVILTAGSKGCYFTSRDGTVHHVPTSEVIPVDTTGAGDSFVGALAFYLSSLPDLPMREKPYSKVKNSRILVAGIRRQSATVGMVDRSFTLKT</sequence>
<dbReference type="Gene3D" id="3.40.1190.20">
    <property type="match status" value="1"/>
</dbReference>
<name>A0A915JGK4_ROMCU</name>
<keyword evidence="6" id="KW-1185">Reference proteome</keyword>
<evidence type="ECO:0000256" key="4">
    <source>
        <dbReference type="RuleBase" id="RU003704"/>
    </source>
</evidence>
<dbReference type="InterPro" id="IPR029056">
    <property type="entry name" value="Ribokinase-like"/>
</dbReference>
<dbReference type="GO" id="GO:0005829">
    <property type="term" value="C:cytosol"/>
    <property type="evidence" value="ECO:0007669"/>
    <property type="project" value="TreeGrafter"/>
</dbReference>
<dbReference type="SUPFAM" id="SSF53613">
    <property type="entry name" value="Ribokinase-like"/>
    <property type="match status" value="1"/>
</dbReference>